<feature type="domain" description="J" evidence="5">
    <location>
        <begin position="32"/>
        <end position="97"/>
    </location>
</feature>
<dbReference type="GO" id="GO:0005783">
    <property type="term" value="C:endoplasmic reticulum"/>
    <property type="evidence" value="ECO:0007669"/>
    <property type="project" value="UniProtKB-ARBA"/>
</dbReference>
<reference evidence="6" key="1">
    <citation type="submission" date="2024-10" db="EMBL/GenBank/DDBJ databases">
        <authorList>
            <person name="Ryan C."/>
        </authorList>
    </citation>
    <scope>NUCLEOTIDE SEQUENCE [LARGE SCALE GENOMIC DNA]</scope>
</reference>
<dbReference type="GO" id="GO:0016020">
    <property type="term" value="C:membrane"/>
    <property type="evidence" value="ECO:0007669"/>
    <property type="project" value="UniProtKB-SubCell"/>
</dbReference>
<dbReference type="PANTHER" id="PTHR44272">
    <property type="entry name" value="DNAJ DOMAIN (PROKARYOTIC HEAT SHOCK PROTEIN)"/>
    <property type="match status" value="1"/>
</dbReference>
<dbReference type="InterPro" id="IPR001623">
    <property type="entry name" value="DnaJ_domain"/>
</dbReference>
<dbReference type="InterPro" id="IPR036869">
    <property type="entry name" value="J_dom_sf"/>
</dbReference>
<evidence type="ECO:0000256" key="1">
    <source>
        <dbReference type="ARBA" id="ARBA00004370"/>
    </source>
</evidence>
<organism evidence="6 7">
    <name type="scientific">Urochloa decumbens</name>
    <dbReference type="NCBI Taxonomy" id="240449"/>
    <lineage>
        <taxon>Eukaryota</taxon>
        <taxon>Viridiplantae</taxon>
        <taxon>Streptophyta</taxon>
        <taxon>Embryophyta</taxon>
        <taxon>Tracheophyta</taxon>
        <taxon>Spermatophyta</taxon>
        <taxon>Magnoliopsida</taxon>
        <taxon>Liliopsida</taxon>
        <taxon>Poales</taxon>
        <taxon>Poaceae</taxon>
        <taxon>PACMAD clade</taxon>
        <taxon>Panicoideae</taxon>
        <taxon>Panicodae</taxon>
        <taxon>Paniceae</taxon>
        <taxon>Melinidinae</taxon>
        <taxon>Urochloa</taxon>
    </lineage>
</organism>
<feature type="region of interest" description="Disordered" evidence="4">
    <location>
        <begin position="363"/>
        <end position="430"/>
    </location>
</feature>
<feature type="compositionally biased region" description="Low complexity" evidence="4">
    <location>
        <begin position="16"/>
        <end position="27"/>
    </location>
</feature>
<protein>
    <recommendedName>
        <fullName evidence="5">J domain-containing protein</fullName>
    </recommendedName>
</protein>
<dbReference type="EMBL" id="OZ075146">
    <property type="protein sequence ID" value="CAL5052113.1"/>
    <property type="molecule type" value="Genomic_DNA"/>
</dbReference>
<dbReference type="Pfam" id="PF00226">
    <property type="entry name" value="DnaJ"/>
    <property type="match status" value="1"/>
</dbReference>
<dbReference type="InterPro" id="IPR018253">
    <property type="entry name" value="DnaJ_domain_CS"/>
</dbReference>
<feature type="region of interest" description="Disordered" evidence="4">
    <location>
        <begin position="1"/>
        <end position="40"/>
    </location>
</feature>
<proteinExistence type="predicted"/>
<keyword evidence="2" id="KW-0175">Coiled coil</keyword>
<gene>
    <name evidence="6" type="ORF">URODEC1_LOCUS92533</name>
</gene>
<dbReference type="PROSITE" id="PS00636">
    <property type="entry name" value="DNAJ_1"/>
    <property type="match status" value="1"/>
</dbReference>
<accession>A0ABC9E7I4</accession>
<evidence type="ECO:0000259" key="5">
    <source>
        <dbReference type="PROSITE" id="PS50076"/>
    </source>
</evidence>
<evidence type="ECO:0000256" key="4">
    <source>
        <dbReference type="SAM" id="MobiDB-lite"/>
    </source>
</evidence>
<dbReference type="InterPro" id="IPR052812">
    <property type="entry name" value="Plant_DnaJ_domain"/>
</dbReference>
<dbReference type="CDD" id="cd06257">
    <property type="entry name" value="DnaJ"/>
    <property type="match status" value="1"/>
</dbReference>
<dbReference type="FunFam" id="1.10.287.110:FF:000097">
    <property type="entry name" value="Chaperone protein dnaJ 16"/>
    <property type="match status" value="1"/>
</dbReference>
<dbReference type="PRINTS" id="PR00625">
    <property type="entry name" value="JDOMAIN"/>
</dbReference>
<feature type="compositionally biased region" description="Basic and acidic residues" evidence="4">
    <location>
        <begin position="386"/>
        <end position="405"/>
    </location>
</feature>
<keyword evidence="7" id="KW-1185">Reference proteome</keyword>
<evidence type="ECO:0000256" key="2">
    <source>
        <dbReference type="ARBA" id="ARBA00023054"/>
    </source>
</evidence>
<dbReference type="AlphaFoldDB" id="A0ABC9E7I4"/>
<evidence type="ECO:0000256" key="3">
    <source>
        <dbReference type="ARBA" id="ARBA00023136"/>
    </source>
</evidence>
<dbReference type="Proteomes" id="UP001497457">
    <property type="component" value="Chromosome 36b"/>
</dbReference>
<evidence type="ECO:0000313" key="6">
    <source>
        <dbReference type="EMBL" id="CAL5052113.1"/>
    </source>
</evidence>
<dbReference type="SUPFAM" id="SSF46565">
    <property type="entry name" value="Chaperone J-domain"/>
    <property type="match status" value="1"/>
</dbReference>
<evidence type="ECO:0000313" key="7">
    <source>
        <dbReference type="Proteomes" id="UP001497457"/>
    </source>
</evidence>
<keyword evidence="3" id="KW-0472">Membrane</keyword>
<dbReference type="PROSITE" id="PS50076">
    <property type="entry name" value="DNAJ_2"/>
    <property type="match status" value="1"/>
</dbReference>
<dbReference type="Gene3D" id="1.10.287.110">
    <property type="entry name" value="DnaJ domain"/>
    <property type="match status" value="1"/>
</dbReference>
<dbReference type="SMART" id="SM00271">
    <property type="entry name" value="DnaJ"/>
    <property type="match status" value="1"/>
</dbReference>
<dbReference type="PANTHER" id="PTHR44272:SF1">
    <property type="entry name" value="CHAPERONE PROTEIN DNAJ 16"/>
    <property type="match status" value="1"/>
</dbReference>
<sequence>MAGSRFGSFKSEKGDSAASAAAAAGGATQRRDPYEVLGVGRNATDQEIKSAFRRMALKYHPDKNGDDPVASDRFQEVTFSYNILSDPDKRRQYDTSGFEAIESDSQELELDLSSLNTVNTVFAALFSKLGVPIKTTVSATVLEEALNGSVMVSQLQLGSSVQRKVEKQTAHFYSVDITGKQAKMGLVCRVHSNDKSKFKLLYFELEENGGLSLALQEDCVKTGKVTAAGMYFLGFPVYRFEQNNLATAAKDSDGAFFKRLDSFQPCDIHELKPGTHFFAVYGDNFFKSANYTIEVVCGESFPAEKEMLRNVEAKILTKRAELSKFESEYREVLAKFTEMTSKYTQEMQTIDQLLKERNEIHASYTSNPPLKRSSSRNKAKSPSKLPKSDPEKHHQKEKKVKDHCMEGYGSEDDNSSEKKPKERFPRKKWLNIPFKLDRRKSC</sequence>
<name>A0ABC9E7I4_9POAL</name>
<comment type="subcellular location">
    <subcellularLocation>
        <location evidence="1">Membrane</location>
    </subcellularLocation>
</comment>